<dbReference type="RefSeq" id="WP_037242280.1">
    <property type="nucleotide sequence ID" value="NZ_JAEMUK010000015.1"/>
</dbReference>
<accession>A0A8I1KK17</accession>
<dbReference type="Proteomes" id="UP000623250">
    <property type="component" value="Unassembled WGS sequence"/>
</dbReference>
<dbReference type="PROSITE" id="PS51257">
    <property type="entry name" value="PROKAR_LIPOPROTEIN"/>
    <property type="match status" value="1"/>
</dbReference>
<proteinExistence type="predicted"/>
<keyword evidence="1" id="KW-0449">Lipoprotein</keyword>
<keyword evidence="2" id="KW-1185">Reference proteome</keyword>
<sequence length="146" mass="15709">MKRFALFAVATVALAGCASNTETQPLQAAAVDTTKMPQSGIFTVKDVVVTEQGADTLRLAAATTSKYTFADLSAVVWCRAREEATARKYDGWYQDGIQQVSNGEGQPQVAIATARYFKGKPPEGRKTLKHEKSPCNDVPAVAKVKV</sequence>
<protein>
    <submittedName>
        <fullName evidence="1">Membrane lipoprotein lipid attachment site-containing protein</fullName>
    </submittedName>
</protein>
<evidence type="ECO:0000313" key="1">
    <source>
        <dbReference type="EMBL" id="MBJ7543611.1"/>
    </source>
</evidence>
<evidence type="ECO:0000313" key="2">
    <source>
        <dbReference type="Proteomes" id="UP000623250"/>
    </source>
</evidence>
<name>A0A8I1KK17_9HYPH</name>
<reference evidence="1 2" key="1">
    <citation type="submission" date="2020-12" db="EMBL/GenBank/DDBJ databases">
        <title>Revised draft genomes of Rhodomicrobium vannielii ATCC 17100 and Rhodomicrobium udaipurense JA643.</title>
        <authorList>
            <person name="Conners E.M."/>
            <person name="Davenport E.J."/>
            <person name="Bose A."/>
        </authorList>
    </citation>
    <scope>NUCLEOTIDE SEQUENCE [LARGE SCALE GENOMIC DNA]</scope>
    <source>
        <strain evidence="1 2">JA643</strain>
    </source>
</reference>
<dbReference type="AlphaFoldDB" id="A0A8I1KK17"/>
<comment type="caution">
    <text evidence="1">The sequence shown here is derived from an EMBL/GenBank/DDBJ whole genome shotgun (WGS) entry which is preliminary data.</text>
</comment>
<dbReference type="EMBL" id="JAEMUK010000015">
    <property type="protein sequence ID" value="MBJ7543611.1"/>
    <property type="molecule type" value="Genomic_DNA"/>
</dbReference>
<organism evidence="1 2">
    <name type="scientific">Rhodomicrobium udaipurense</name>
    <dbReference type="NCBI Taxonomy" id="1202716"/>
    <lineage>
        <taxon>Bacteria</taxon>
        <taxon>Pseudomonadati</taxon>
        <taxon>Pseudomonadota</taxon>
        <taxon>Alphaproteobacteria</taxon>
        <taxon>Hyphomicrobiales</taxon>
        <taxon>Hyphomicrobiaceae</taxon>
        <taxon>Rhodomicrobium</taxon>
    </lineage>
</organism>
<gene>
    <name evidence="1" type="ORF">JDN41_08570</name>
</gene>